<evidence type="ECO:0000256" key="3">
    <source>
        <dbReference type="PIRSR" id="PIRSR001338-1"/>
    </source>
</evidence>
<dbReference type="SUPFAM" id="SSF52255">
    <property type="entry name" value="N5-CAIR mutase (phosphoribosylaminoimidazole carboxylase, PurE)"/>
    <property type="match status" value="1"/>
</dbReference>
<protein>
    <recommendedName>
        <fullName evidence="2">N5-carboxyaminoimidazole ribonucleotide mutase</fullName>
        <shortName evidence="2">N5-CAIR mutase</shortName>
        <ecNumber evidence="2">5.4.99.18</ecNumber>
    </recommendedName>
</protein>
<dbReference type="GO" id="GO:0006189">
    <property type="term" value="P:'de novo' IMP biosynthetic process"/>
    <property type="evidence" value="ECO:0007669"/>
    <property type="project" value="UniProtKB-UniPathway"/>
</dbReference>
<dbReference type="PANTHER" id="PTHR23046:SF2">
    <property type="entry name" value="PHOSPHORIBOSYLAMINOIMIDAZOLE CARBOXYLASE"/>
    <property type="match status" value="1"/>
</dbReference>
<dbReference type="EC" id="5.4.99.18" evidence="2"/>
<comment type="function">
    <text evidence="2">Catalyzes the conversion of N5-carboxyaminoimidazole ribonucleotide (N5-CAIR) to 4-carboxy-5-aminoimidazole ribonucleotide (CAIR).</text>
</comment>
<comment type="similarity">
    <text evidence="2">Belongs to the AIR carboxylase family.</text>
</comment>
<feature type="binding site" evidence="3">
    <location>
        <position position="39"/>
    </location>
    <ligand>
        <name>substrate</name>
    </ligand>
</feature>
<keyword evidence="1 2" id="KW-0658">Purine biosynthesis</keyword>
<dbReference type="PIRSF" id="PIRSF001338">
    <property type="entry name" value="AIR_carboxylase"/>
    <property type="match status" value="1"/>
</dbReference>
<evidence type="ECO:0000259" key="4">
    <source>
        <dbReference type="SMART" id="SM01001"/>
    </source>
</evidence>
<dbReference type="InterPro" id="IPR000031">
    <property type="entry name" value="PurE_dom"/>
</dbReference>
<dbReference type="InterPro" id="IPR024694">
    <property type="entry name" value="PurE_prokaryotes"/>
</dbReference>
<organism evidence="5">
    <name type="scientific">candidate division WOR-3 bacterium</name>
    <dbReference type="NCBI Taxonomy" id="2052148"/>
    <lineage>
        <taxon>Bacteria</taxon>
        <taxon>Bacteria division WOR-3</taxon>
    </lineage>
</organism>
<name>A0A7V3ZT38_UNCW3</name>
<keyword evidence="2" id="KW-0413">Isomerase</keyword>
<dbReference type="SMART" id="SM01001">
    <property type="entry name" value="AIRC"/>
    <property type="match status" value="1"/>
</dbReference>
<dbReference type="PANTHER" id="PTHR23046">
    <property type="entry name" value="PHOSPHORIBOSYLAMINOIMIDAZOLE CARBOXYLASE CATALYTIC SUBUNIT"/>
    <property type="match status" value="1"/>
</dbReference>
<feature type="binding site" evidence="3">
    <location>
        <position position="12"/>
    </location>
    <ligand>
        <name>substrate</name>
    </ligand>
</feature>
<dbReference type="Pfam" id="PF00731">
    <property type="entry name" value="AIRC"/>
    <property type="match status" value="1"/>
</dbReference>
<accession>A0A7V3ZT38</accession>
<reference evidence="5" key="1">
    <citation type="journal article" date="2020" name="mSystems">
        <title>Genome- and Community-Level Interaction Insights into Carbon Utilization and Element Cycling Functions of Hydrothermarchaeota in Hydrothermal Sediment.</title>
        <authorList>
            <person name="Zhou Z."/>
            <person name="Liu Y."/>
            <person name="Xu W."/>
            <person name="Pan J."/>
            <person name="Luo Z.H."/>
            <person name="Li M."/>
        </authorList>
    </citation>
    <scope>NUCLEOTIDE SEQUENCE [LARGE SCALE GENOMIC DNA]</scope>
    <source>
        <strain evidence="5">SpSt-695</strain>
    </source>
</reference>
<dbReference type="Gene3D" id="3.40.50.1970">
    <property type="match status" value="1"/>
</dbReference>
<evidence type="ECO:0000313" key="5">
    <source>
        <dbReference type="EMBL" id="HGK53898.1"/>
    </source>
</evidence>
<feature type="domain" description="PurE" evidence="4">
    <location>
        <begin position="1"/>
        <end position="145"/>
    </location>
</feature>
<dbReference type="EMBL" id="DTDP01000115">
    <property type="protein sequence ID" value="HGK53898.1"/>
    <property type="molecule type" value="Genomic_DNA"/>
</dbReference>
<comment type="pathway">
    <text evidence="2">Purine metabolism; IMP biosynthesis via de novo pathway; 5-amino-1-(5-phospho-D-ribosyl)imidazole-4-carboxylate from 5-amino-1-(5-phospho-D-ribosyl)imidazole (N5-CAIR route): step 2/2.</text>
</comment>
<comment type="caution">
    <text evidence="5">The sequence shown here is derived from an EMBL/GenBank/DDBJ whole genome shotgun (WGS) entry which is preliminary data.</text>
</comment>
<proteinExistence type="inferred from homology"/>
<gene>
    <name evidence="5" type="ORF">ENU72_02610</name>
</gene>
<dbReference type="AlphaFoldDB" id="A0A7V3ZT38"/>
<feature type="binding site" evidence="3">
    <location>
        <position position="9"/>
    </location>
    <ligand>
        <name>substrate</name>
    </ligand>
</feature>
<sequence length="145" mass="16377">MEVIIIMGSEKDMEHSKRIAKLFEEFEVPYKLKVASAHKTPLKVLEILKEYEDKDAIFITVAGKSDALSGFVSANTEKPVIACPPFDEKKWFDIFSTIRMPIGATPMLVLEPENAAIAALKIIGIKNERIRGKIKEYLNKLKENI</sequence>
<comment type="catalytic activity">
    <reaction evidence="2">
        <text>5-carboxyamino-1-(5-phospho-D-ribosyl)imidazole + H(+) = 5-amino-1-(5-phospho-D-ribosyl)imidazole-4-carboxylate</text>
        <dbReference type="Rhea" id="RHEA:13193"/>
        <dbReference type="ChEBI" id="CHEBI:15378"/>
        <dbReference type="ChEBI" id="CHEBI:58730"/>
        <dbReference type="ChEBI" id="CHEBI:77657"/>
        <dbReference type="EC" id="5.4.99.18"/>
    </reaction>
</comment>
<evidence type="ECO:0000256" key="1">
    <source>
        <dbReference type="ARBA" id="ARBA00022755"/>
    </source>
</evidence>
<dbReference type="GO" id="GO:0034023">
    <property type="term" value="F:5-(carboxyamino)imidazole ribonucleotide mutase activity"/>
    <property type="evidence" value="ECO:0007669"/>
    <property type="project" value="UniProtKB-EC"/>
</dbReference>
<dbReference type="UniPathway" id="UPA00074">
    <property type="reaction ID" value="UER00943"/>
</dbReference>
<evidence type="ECO:0000256" key="2">
    <source>
        <dbReference type="PIRNR" id="PIRNR001338"/>
    </source>
</evidence>